<evidence type="ECO:0000256" key="3">
    <source>
        <dbReference type="ARBA" id="ARBA00022574"/>
    </source>
</evidence>
<dbReference type="GO" id="GO:0005874">
    <property type="term" value="C:microtubule"/>
    <property type="evidence" value="ECO:0007669"/>
    <property type="project" value="UniProtKB-KW"/>
</dbReference>
<dbReference type="FunFam" id="2.130.10.10:FF:000192">
    <property type="entry name" value="Katanin p80 WD40 repeat-containing subunit B1 homolog"/>
    <property type="match status" value="1"/>
</dbReference>
<keyword evidence="6 7" id="KW-0206">Cytoskeleton</keyword>
<dbReference type="PROSITE" id="PS00678">
    <property type="entry name" value="WD_REPEATS_1"/>
    <property type="match status" value="2"/>
</dbReference>
<keyword evidence="2 7" id="KW-0963">Cytoplasm</keyword>
<comment type="caution">
    <text evidence="11">The sequence shown here is derived from an EMBL/GenBank/DDBJ whole genome shotgun (WGS) entry which is preliminary data.</text>
</comment>
<feature type="repeat" description="WD" evidence="8">
    <location>
        <begin position="56"/>
        <end position="97"/>
    </location>
</feature>
<comment type="function">
    <text evidence="7">May participate in a complex which severs microtubules in an ATP-dependent manner. Microtubule severing may promote rapid reorganization of cellular microtubule arrays.</text>
</comment>
<dbReference type="AlphaFoldDB" id="A0A0K9PYX6"/>
<dbReference type="EMBL" id="LFYR01000391">
    <property type="protein sequence ID" value="KMZ74206.1"/>
    <property type="molecule type" value="Genomic_DNA"/>
</dbReference>
<dbReference type="PANTHER" id="PTHR19845">
    <property type="entry name" value="KATANIN P80 SUBUNIT"/>
    <property type="match status" value="1"/>
</dbReference>
<evidence type="ECO:0000256" key="8">
    <source>
        <dbReference type="PROSITE-ProRule" id="PRU00221"/>
    </source>
</evidence>
<dbReference type="InterPro" id="IPR026962">
    <property type="entry name" value="KTNB1"/>
</dbReference>
<dbReference type="GO" id="GO:0051510">
    <property type="term" value="P:regulation of unidimensional cell growth"/>
    <property type="evidence" value="ECO:0007669"/>
    <property type="project" value="UniProtKB-ARBA"/>
</dbReference>
<dbReference type="GO" id="GO:0008352">
    <property type="term" value="C:katanin complex"/>
    <property type="evidence" value="ECO:0000318"/>
    <property type="project" value="GO_Central"/>
</dbReference>
<evidence type="ECO:0000256" key="9">
    <source>
        <dbReference type="SAM" id="MobiDB-lite"/>
    </source>
</evidence>
<feature type="repeat" description="WD" evidence="8">
    <location>
        <begin position="140"/>
        <end position="181"/>
    </location>
</feature>
<feature type="repeat" description="WD" evidence="8">
    <location>
        <begin position="182"/>
        <end position="223"/>
    </location>
</feature>
<organism evidence="11 12">
    <name type="scientific">Zostera marina</name>
    <name type="common">Eelgrass</name>
    <dbReference type="NCBI Taxonomy" id="29655"/>
    <lineage>
        <taxon>Eukaryota</taxon>
        <taxon>Viridiplantae</taxon>
        <taxon>Streptophyta</taxon>
        <taxon>Embryophyta</taxon>
        <taxon>Tracheophyta</taxon>
        <taxon>Spermatophyta</taxon>
        <taxon>Magnoliopsida</taxon>
        <taxon>Liliopsida</taxon>
        <taxon>Zosteraceae</taxon>
        <taxon>Zostera</taxon>
    </lineage>
</organism>
<gene>
    <name evidence="11" type="ORF">ZOSMA_133G00560</name>
</gene>
<dbReference type="InterPro" id="IPR020472">
    <property type="entry name" value="WD40_PAC1"/>
</dbReference>
<feature type="compositionally biased region" description="Polar residues" evidence="9">
    <location>
        <begin position="424"/>
        <end position="440"/>
    </location>
</feature>
<sequence length="787" mass="87133">MTTTKRAYKLQEFVAHASNVNCLKIGRKTSRILATGGEDHKVNLWSIGKPNAILSLLGHSSPVESVNFDPSEVLVAAGAASGTIKLWELEEAKIVRTLTGHRSNCTAVDFHPFGEFFASGSLDTNLKIWDIRRKGCIHTYKGHTRGVNALRFTPDGRWVVSGGEDNTVKIWDLTAGKLLHDFKHHDGQVQCIDFHPHEFLLATGSADKTVNFWDLETFELIGSAGPETTGIRSMTFNPDGRTLLCGLQESLRIFSWEPIRCHDVVDVGWSRLSDLNIHEGKLLGCSYNQSCVGVWVVDISQVEPYGRSNGHSEPKSSFSGNLTMQAENNMKTSMGRISLLGNSDGGTQESKHSVSTGSLPGTPRRVGQHPSVKMSSTSTSAASNAGTLKRSSVKAQTMSNIQSSKFDNVPVIVPRTGPRIEPAANSSLFTPMHQTLNSGKESGYGRVMPSRSRSTEFKKQTSNSDDSENESTTSSQYGSRGFRRSDSNETTDQDFPSTNGMKQPLVSSEGNIVDLKNIRNKKMLPTPPTETPTNYQYEHCEIRVPKPRKSHHDEVQKGGRIKSIVSSWNKREQSSAPEEPTTSNSHVNSMVKNLSFNSREKKQSTSTENDSVDISNEAIVSLSKQQHEEFLSSARSRLTKLQIVHRLWQRNDVKGMIDSIKKMSDHAVSAEVISVFINRMDIVTLDICTIILPVLTFLLESKVDRSMGISLNMLLKIVRHFGPVIHSTMSASSPVGVDLEAEQRMERCNQCFIELERVRIRLPSLTRRGGDISKSAQELKLVLREVL</sequence>
<feature type="region of interest" description="Disordered" evidence="9">
    <location>
        <begin position="546"/>
        <end position="589"/>
    </location>
</feature>
<dbReference type="InterPro" id="IPR036322">
    <property type="entry name" value="WD40_repeat_dom_sf"/>
</dbReference>
<dbReference type="GO" id="GO:0008017">
    <property type="term" value="F:microtubule binding"/>
    <property type="evidence" value="ECO:0007669"/>
    <property type="project" value="UniProtKB-UniRule"/>
</dbReference>
<evidence type="ECO:0000256" key="5">
    <source>
        <dbReference type="ARBA" id="ARBA00022737"/>
    </source>
</evidence>
<reference evidence="12" key="1">
    <citation type="journal article" date="2016" name="Nature">
        <title>The genome of the seagrass Zostera marina reveals angiosperm adaptation to the sea.</title>
        <authorList>
            <person name="Olsen J.L."/>
            <person name="Rouze P."/>
            <person name="Verhelst B."/>
            <person name="Lin Y.-C."/>
            <person name="Bayer T."/>
            <person name="Collen J."/>
            <person name="Dattolo E."/>
            <person name="De Paoli E."/>
            <person name="Dittami S."/>
            <person name="Maumus F."/>
            <person name="Michel G."/>
            <person name="Kersting A."/>
            <person name="Lauritano C."/>
            <person name="Lohaus R."/>
            <person name="Toepel M."/>
            <person name="Tonon T."/>
            <person name="Vanneste K."/>
            <person name="Amirebrahimi M."/>
            <person name="Brakel J."/>
            <person name="Bostroem C."/>
            <person name="Chovatia M."/>
            <person name="Grimwood J."/>
            <person name="Jenkins J.W."/>
            <person name="Jueterbock A."/>
            <person name="Mraz A."/>
            <person name="Stam W.T."/>
            <person name="Tice H."/>
            <person name="Bornberg-Bauer E."/>
            <person name="Green P.J."/>
            <person name="Pearson G.A."/>
            <person name="Procaccini G."/>
            <person name="Duarte C.M."/>
            <person name="Schmutz J."/>
            <person name="Reusch T.B.H."/>
            <person name="Van de Peer Y."/>
        </authorList>
    </citation>
    <scope>NUCLEOTIDE SEQUENCE [LARGE SCALE GENOMIC DNA]</scope>
    <source>
        <strain evidence="12">cv. Finnish</strain>
    </source>
</reference>
<protein>
    <recommendedName>
        <fullName evidence="7">Katanin p80 WD40 repeat-containing subunit B1 homolog</fullName>
    </recommendedName>
</protein>
<evidence type="ECO:0000256" key="1">
    <source>
        <dbReference type="ARBA" id="ARBA00004245"/>
    </source>
</evidence>
<feature type="repeat" description="WD" evidence="8">
    <location>
        <begin position="98"/>
        <end position="139"/>
    </location>
</feature>
<evidence type="ECO:0000259" key="10">
    <source>
        <dbReference type="Pfam" id="PF13925"/>
    </source>
</evidence>
<proteinExistence type="inferred from homology"/>
<accession>A0A0K9PYX6</accession>
<dbReference type="SUPFAM" id="SSF50978">
    <property type="entry name" value="WD40 repeat-like"/>
    <property type="match status" value="1"/>
</dbReference>
<dbReference type="PROSITE" id="PS50082">
    <property type="entry name" value="WD_REPEATS_2"/>
    <property type="match status" value="5"/>
</dbReference>
<dbReference type="InterPro" id="IPR015943">
    <property type="entry name" value="WD40/YVTN_repeat-like_dom_sf"/>
</dbReference>
<evidence type="ECO:0000313" key="12">
    <source>
        <dbReference type="Proteomes" id="UP000036987"/>
    </source>
</evidence>
<feature type="domain" description="Katanin p80 subunit C-terminal" evidence="10">
    <location>
        <begin position="625"/>
        <end position="782"/>
    </location>
</feature>
<dbReference type="InterPro" id="IPR028021">
    <property type="entry name" value="Katanin_C-terminal"/>
</dbReference>
<evidence type="ECO:0000256" key="6">
    <source>
        <dbReference type="ARBA" id="ARBA00023212"/>
    </source>
</evidence>
<dbReference type="Proteomes" id="UP000036987">
    <property type="component" value="Unassembled WGS sequence"/>
</dbReference>
<dbReference type="STRING" id="29655.A0A0K9PYX6"/>
<feature type="repeat" description="WD" evidence="8">
    <location>
        <begin position="13"/>
        <end position="55"/>
    </location>
</feature>
<evidence type="ECO:0000256" key="4">
    <source>
        <dbReference type="ARBA" id="ARBA00022701"/>
    </source>
</evidence>
<evidence type="ECO:0000256" key="2">
    <source>
        <dbReference type="ARBA" id="ARBA00022490"/>
    </source>
</evidence>
<dbReference type="OMA" id="TYADIPN"/>
<dbReference type="FunFam" id="2.130.10.10:FF:000626">
    <property type="entry name" value="Katanin p80 WD40 repeat-containing subunit B1 homolog"/>
    <property type="match status" value="1"/>
</dbReference>
<keyword evidence="12" id="KW-1185">Reference proteome</keyword>
<dbReference type="Pfam" id="PF00400">
    <property type="entry name" value="WD40"/>
    <property type="match status" value="5"/>
</dbReference>
<keyword evidence="3 8" id="KW-0853">WD repeat</keyword>
<dbReference type="PROSITE" id="PS50294">
    <property type="entry name" value="WD_REPEATS_REGION"/>
    <property type="match status" value="5"/>
</dbReference>
<dbReference type="CDD" id="cd00200">
    <property type="entry name" value="WD40"/>
    <property type="match status" value="1"/>
</dbReference>
<dbReference type="Pfam" id="PF13925">
    <property type="entry name" value="Katanin_con80"/>
    <property type="match status" value="1"/>
</dbReference>
<dbReference type="GO" id="GO:0005737">
    <property type="term" value="C:cytoplasm"/>
    <property type="evidence" value="ECO:0007669"/>
    <property type="project" value="UniProtKB-UniRule"/>
</dbReference>
<dbReference type="SMART" id="SM00320">
    <property type="entry name" value="WD40"/>
    <property type="match status" value="6"/>
</dbReference>
<evidence type="ECO:0000256" key="7">
    <source>
        <dbReference type="HAMAP-Rule" id="MF_03022"/>
    </source>
</evidence>
<dbReference type="PRINTS" id="PR00320">
    <property type="entry name" value="GPROTEINBRPT"/>
</dbReference>
<dbReference type="GO" id="GO:0007019">
    <property type="term" value="P:microtubule depolymerization"/>
    <property type="evidence" value="ECO:0000318"/>
    <property type="project" value="GO_Central"/>
</dbReference>
<evidence type="ECO:0000313" key="11">
    <source>
        <dbReference type="EMBL" id="KMZ74206.1"/>
    </source>
</evidence>
<feature type="compositionally biased region" description="Polar residues" evidence="9">
    <location>
        <begin position="564"/>
        <end position="589"/>
    </location>
</feature>
<name>A0A0K9PYX6_ZOSMR</name>
<feature type="region of interest" description="Disordered" evidence="9">
    <location>
        <begin position="422"/>
        <end position="512"/>
    </location>
</feature>
<dbReference type="InterPro" id="IPR019775">
    <property type="entry name" value="WD40_repeat_CS"/>
</dbReference>
<dbReference type="InterPro" id="IPR001680">
    <property type="entry name" value="WD40_rpt"/>
</dbReference>
<feature type="compositionally biased region" description="Polar residues" evidence="9">
    <location>
        <begin position="345"/>
        <end position="359"/>
    </location>
</feature>
<keyword evidence="5" id="KW-0677">Repeat</keyword>
<dbReference type="HAMAP" id="MF_03022">
    <property type="entry name" value="Katanin_p80_B1"/>
    <property type="match status" value="1"/>
</dbReference>
<dbReference type="Gene3D" id="2.130.10.10">
    <property type="entry name" value="YVTN repeat-like/Quinoprotein amine dehydrogenase"/>
    <property type="match status" value="2"/>
</dbReference>
<feature type="region of interest" description="Disordered" evidence="9">
    <location>
        <begin position="336"/>
        <end position="396"/>
    </location>
</feature>
<feature type="compositionally biased region" description="Polar residues" evidence="9">
    <location>
        <begin position="384"/>
        <end position="396"/>
    </location>
</feature>
<dbReference type="GO" id="GO:0051013">
    <property type="term" value="P:microtubule severing"/>
    <property type="evidence" value="ECO:0007669"/>
    <property type="project" value="UniProtKB-UniRule"/>
</dbReference>
<keyword evidence="4 7" id="KW-0493">Microtubule</keyword>
<comment type="subcellular location">
    <subcellularLocation>
        <location evidence="1 7">Cytoplasm</location>
        <location evidence="1 7">Cytoskeleton</location>
    </subcellularLocation>
</comment>
<dbReference type="PANTHER" id="PTHR19845:SF0">
    <property type="entry name" value="KATANIN P80 WD40 REPEAT-CONTAINING SUBUNIT B1"/>
    <property type="match status" value="1"/>
</dbReference>
<dbReference type="OrthoDB" id="538223at2759"/>
<feature type="compositionally biased region" description="Polar residues" evidence="9">
    <location>
        <begin position="488"/>
        <end position="510"/>
    </location>
</feature>
<comment type="similarity">
    <text evidence="7">Belongs to the WD repeat KATNB1 family.</text>
</comment>